<protein>
    <submittedName>
        <fullName evidence="6">Penicillin-binding protein 2</fullName>
    </submittedName>
</protein>
<proteinExistence type="inferred from homology"/>
<accession>A0ABT0J7R2</accession>
<feature type="domain" description="Penicillin-binding protein dimerisation" evidence="5">
    <location>
        <begin position="42"/>
        <end position="205"/>
    </location>
</feature>
<dbReference type="PANTHER" id="PTHR30627:SF1">
    <property type="entry name" value="PEPTIDOGLYCAN D,D-TRANSPEPTIDASE FTSI"/>
    <property type="match status" value="1"/>
</dbReference>
<dbReference type="Pfam" id="PF00905">
    <property type="entry name" value="Transpeptidase"/>
    <property type="match status" value="1"/>
</dbReference>
<feature type="domain" description="Penicillin-binding protein transpeptidase" evidence="4">
    <location>
        <begin position="248"/>
        <end position="553"/>
    </location>
</feature>
<evidence type="ECO:0000313" key="6">
    <source>
        <dbReference type="EMBL" id="MCK9795538.1"/>
    </source>
</evidence>
<dbReference type="RefSeq" id="WP_416345396.1">
    <property type="nucleotide sequence ID" value="NZ_JALQCY010000006.1"/>
</dbReference>
<dbReference type="InterPro" id="IPR005311">
    <property type="entry name" value="PBP_dimer"/>
</dbReference>
<dbReference type="InterPro" id="IPR050515">
    <property type="entry name" value="Beta-lactam/transpept"/>
</dbReference>
<organism evidence="6 7">
    <name type="scientific">Isoptericola peretonis</name>
    <dbReference type="NCBI Taxonomy" id="2918523"/>
    <lineage>
        <taxon>Bacteria</taxon>
        <taxon>Bacillati</taxon>
        <taxon>Actinomycetota</taxon>
        <taxon>Actinomycetes</taxon>
        <taxon>Micrococcales</taxon>
        <taxon>Promicromonosporaceae</taxon>
        <taxon>Isoptericola</taxon>
    </lineage>
</organism>
<dbReference type="Gene3D" id="3.90.1310.10">
    <property type="entry name" value="Penicillin-binding protein 2a (Domain 2)"/>
    <property type="match status" value="1"/>
</dbReference>
<dbReference type="EMBL" id="JALQCY010000006">
    <property type="protein sequence ID" value="MCK9795538.1"/>
    <property type="molecule type" value="Genomic_DNA"/>
</dbReference>
<evidence type="ECO:0000256" key="1">
    <source>
        <dbReference type="ARBA" id="ARBA00004370"/>
    </source>
</evidence>
<evidence type="ECO:0000259" key="5">
    <source>
        <dbReference type="Pfam" id="PF03717"/>
    </source>
</evidence>
<dbReference type="PANTHER" id="PTHR30627">
    <property type="entry name" value="PEPTIDOGLYCAN D,D-TRANSPEPTIDASE"/>
    <property type="match status" value="1"/>
</dbReference>
<comment type="caution">
    <text evidence="6">The sequence shown here is derived from an EMBL/GenBank/DDBJ whole genome shotgun (WGS) entry which is preliminary data.</text>
</comment>
<comment type="similarity">
    <text evidence="2">Belongs to the transpeptidase family.</text>
</comment>
<reference evidence="6 7" key="1">
    <citation type="submission" date="2022-02" db="EMBL/GenBank/DDBJ databases">
        <title>The car tank lid bacteriome: a reservoir of bacteria with potential in bioremediation of fuel.</title>
        <authorList>
            <person name="Vidal-Verdu A."/>
            <person name="Gomez-Martinez D."/>
            <person name="Latorre-Perez A."/>
            <person name="Pereto J."/>
            <person name="Porcar M."/>
        </authorList>
    </citation>
    <scope>NUCLEOTIDE SEQUENCE [LARGE SCALE GENOMIC DNA]</scope>
    <source>
        <strain evidence="6 7">4D.3</strain>
    </source>
</reference>
<comment type="subcellular location">
    <subcellularLocation>
        <location evidence="1">Membrane</location>
    </subcellularLocation>
</comment>
<sequence length="576" mass="60862">MVVAALVLTVFVGRLVQVQIFQGPALAAKAQEERTTQSVELAHRGDIVDANGRVLATSVDRYTIAADTYAIQSFQGGQRVDAATGKAVQDGALGIAQLLAPILDEQPAELAAKLNGKDRYVILKRDVVPEVQRAIAELKLQAYIPMEVTSRRTYPSGVVAGSLVGYVNRDQVGQGGLERAYEDVLAGTDGRSVFERGRDGVEIPNSATESTPAVPGSDVVLTIDSDVQWKAEELLDDAVSKTGAKYAMAVVQDVRDGTVLAVADSGDVDPNDRSTSAVANGSRAVKDVFEPGSTGKVVTMAAALEEGYWKPDSQFSVPYRYTAPNGESFKDSHDHPVQRLTLAGVLAHSSNTGTVQIGEKIPMGVRYDYLGKFGFGQQTGLGLPGESAGILPSEQTLAHDARTPYTILFGQGVAVNAMQATQVFSTVANGGVRVEPSLVAGTRAPDGTLTPAEAPTTTRVVSEKTADSVMRMMESVTGEDGTAANARVPGYRVAGKTGTAQMWVEGGGTTYMASFIGVAPADDPRYTVSVFLRSPQSSIFGGVVAAPVFSDLMGYTLQKMDVPPSTTPFKPYDLTW</sequence>
<dbReference type="SUPFAM" id="SSF56601">
    <property type="entry name" value="beta-lactamase/transpeptidase-like"/>
    <property type="match status" value="1"/>
</dbReference>
<dbReference type="SUPFAM" id="SSF56519">
    <property type="entry name" value="Penicillin binding protein dimerisation domain"/>
    <property type="match status" value="1"/>
</dbReference>
<dbReference type="Proteomes" id="UP001651050">
    <property type="component" value="Unassembled WGS sequence"/>
</dbReference>
<evidence type="ECO:0000313" key="7">
    <source>
        <dbReference type="Proteomes" id="UP001651050"/>
    </source>
</evidence>
<dbReference type="InterPro" id="IPR036138">
    <property type="entry name" value="PBP_dimer_sf"/>
</dbReference>
<dbReference type="Pfam" id="PF03717">
    <property type="entry name" value="PBP_dimer"/>
    <property type="match status" value="1"/>
</dbReference>
<evidence type="ECO:0000259" key="4">
    <source>
        <dbReference type="Pfam" id="PF00905"/>
    </source>
</evidence>
<dbReference type="InterPro" id="IPR012338">
    <property type="entry name" value="Beta-lactam/transpept-like"/>
</dbReference>
<evidence type="ECO:0000256" key="2">
    <source>
        <dbReference type="ARBA" id="ARBA00007171"/>
    </source>
</evidence>
<name>A0ABT0J7R2_9MICO</name>
<dbReference type="InterPro" id="IPR001460">
    <property type="entry name" value="PCN-bd_Tpept"/>
</dbReference>
<gene>
    <name evidence="6" type="ORF">M1843_17475</name>
</gene>
<dbReference type="Gene3D" id="3.30.450.330">
    <property type="match status" value="1"/>
</dbReference>
<keyword evidence="7" id="KW-1185">Reference proteome</keyword>
<keyword evidence="3" id="KW-0472">Membrane</keyword>
<evidence type="ECO:0000256" key="3">
    <source>
        <dbReference type="ARBA" id="ARBA00023136"/>
    </source>
</evidence>
<dbReference type="Gene3D" id="3.40.710.10">
    <property type="entry name" value="DD-peptidase/beta-lactamase superfamily"/>
    <property type="match status" value="1"/>
</dbReference>